<protein>
    <submittedName>
        <fullName evidence="1">Head-tail adaptor protein</fullName>
    </submittedName>
</protein>
<comment type="caution">
    <text evidence="1">The sequence shown here is derived from an EMBL/GenBank/DDBJ whole genome shotgun (WGS) entry which is preliminary data.</text>
</comment>
<dbReference type="AlphaFoldDB" id="A0AAW3HZR8"/>
<dbReference type="Proteomes" id="UP000037511">
    <property type="component" value="Unassembled WGS sequence"/>
</dbReference>
<dbReference type="InterPro" id="IPR008767">
    <property type="entry name" value="Phage_SPP1_head-tail_adaptor"/>
</dbReference>
<proteinExistence type="predicted"/>
<evidence type="ECO:0000313" key="2">
    <source>
        <dbReference type="Proteomes" id="UP000037511"/>
    </source>
</evidence>
<dbReference type="Gene3D" id="2.40.10.270">
    <property type="entry name" value="Bacteriophage SPP1 head-tail adaptor protein"/>
    <property type="match status" value="1"/>
</dbReference>
<dbReference type="EMBL" id="LGVG01000039">
    <property type="protein sequence ID" value="KNE25245.1"/>
    <property type="molecule type" value="Genomic_DNA"/>
</dbReference>
<dbReference type="InterPro" id="IPR038666">
    <property type="entry name" value="SSP1_head-tail_sf"/>
</dbReference>
<gene>
    <name evidence="1" type="ORF">AFM18_23180</name>
</gene>
<sequence length="112" mass="12787">MRAGTLNCRIELLINAGERDAANELTNKWVRYGPPHWASIRHTSGIQAIKAGAERQIVKASIRLRFRRDVVAGMRVHHREDFYEIEAVLTDEVKRDHVDLVCRLLSPMEVAA</sequence>
<dbReference type="Pfam" id="PF05521">
    <property type="entry name" value="Phage_HCP"/>
    <property type="match status" value="1"/>
</dbReference>
<evidence type="ECO:0000313" key="1">
    <source>
        <dbReference type="EMBL" id="KNE25245.1"/>
    </source>
</evidence>
<reference evidence="1 2" key="1">
    <citation type="submission" date="2015-07" db="EMBL/GenBank/DDBJ databases">
        <title>Draft genome of Achromobacter spanius.</title>
        <authorList>
            <person name="Wang X."/>
        </authorList>
    </citation>
    <scope>NUCLEOTIDE SEQUENCE [LARGE SCALE GENOMIC DNA]</scope>
    <source>
        <strain evidence="1 2">CGMCC9173</strain>
    </source>
</reference>
<accession>A0AAW3HZR8</accession>
<dbReference type="RefSeq" id="WP_050449225.1">
    <property type="nucleotide sequence ID" value="NZ_LGVG01000039.1"/>
</dbReference>
<name>A0AAW3HZR8_9BURK</name>
<organism evidence="1 2">
    <name type="scientific">Achromobacter spanius</name>
    <dbReference type="NCBI Taxonomy" id="217203"/>
    <lineage>
        <taxon>Bacteria</taxon>
        <taxon>Pseudomonadati</taxon>
        <taxon>Pseudomonadota</taxon>
        <taxon>Betaproteobacteria</taxon>
        <taxon>Burkholderiales</taxon>
        <taxon>Alcaligenaceae</taxon>
        <taxon>Achromobacter</taxon>
    </lineage>
</organism>
<dbReference type="NCBIfam" id="TIGR01563">
    <property type="entry name" value="gp16_SPP1"/>
    <property type="match status" value="1"/>
</dbReference>